<evidence type="ECO:0000256" key="12">
    <source>
        <dbReference type="ARBA" id="ARBA00023027"/>
    </source>
</evidence>
<comment type="subcellular location">
    <subcellularLocation>
        <location evidence="2 17">Mitochondrion membrane</location>
        <topology evidence="2 17">Multi-pass membrane protein</topology>
    </subcellularLocation>
</comment>
<evidence type="ECO:0000256" key="8">
    <source>
        <dbReference type="ARBA" id="ARBA00022692"/>
    </source>
</evidence>
<geneLocation type="mitochondrion" evidence="20"/>
<dbReference type="Pfam" id="PF01059">
    <property type="entry name" value="Oxidored_q5_N"/>
    <property type="match status" value="1"/>
</dbReference>
<feature type="transmembrane region" description="Helical" evidence="17">
    <location>
        <begin position="135"/>
        <end position="155"/>
    </location>
</feature>
<keyword evidence="8 17" id="KW-0812">Transmembrane</keyword>
<feature type="transmembrane region" description="Helical" evidence="17">
    <location>
        <begin position="245"/>
        <end position="265"/>
    </location>
</feature>
<feature type="domain" description="NADH:quinone oxidoreductase/Mrp antiporter transmembrane" evidence="18">
    <location>
        <begin position="104"/>
        <end position="387"/>
    </location>
</feature>
<evidence type="ECO:0000256" key="3">
    <source>
        <dbReference type="ARBA" id="ARBA00009025"/>
    </source>
</evidence>
<evidence type="ECO:0000256" key="6">
    <source>
        <dbReference type="ARBA" id="ARBA00022448"/>
    </source>
</evidence>
<feature type="transmembrane region" description="Helical" evidence="17">
    <location>
        <begin position="297"/>
        <end position="320"/>
    </location>
</feature>
<dbReference type="PANTHER" id="PTHR43507:SF20">
    <property type="entry name" value="NADH-UBIQUINONE OXIDOREDUCTASE CHAIN 4"/>
    <property type="match status" value="1"/>
</dbReference>
<comment type="catalytic activity">
    <reaction evidence="16 17">
        <text>a ubiquinone + NADH + 5 H(+)(in) = a ubiquinol + NAD(+) + 4 H(+)(out)</text>
        <dbReference type="Rhea" id="RHEA:29091"/>
        <dbReference type="Rhea" id="RHEA-COMP:9565"/>
        <dbReference type="Rhea" id="RHEA-COMP:9566"/>
        <dbReference type="ChEBI" id="CHEBI:15378"/>
        <dbReference type="ChEBI" id="CHEBI:16389"/>
        <dbReference type="ChEBI" id="CHEBI:17976"/>
        <dbReference type="ChEBI" id="CHEBI:57540"/>
        <dbReference type="ChEBI" id="CHEBI:57945"/>
        <dbReference type="EC" id="7.1.1.2"/>
    </reaction>
</comment>
<keyword evidence="7 17" id="KW-0679">Respiratory chain</keyword>
<evidence type="ECO:0000256" key="15">
    <source>
        <dbReference type="ARBA" id="ARBA00023136"/>
    </source>
</evidence>
<organism evidence="20">
    <name type="scientific">Ectomomyrmex javanus</name>
    <dbReference type="NCBI Taxonomy" id="2571052"/>
    <lineage>
        <taxon>Eukaryota</taxon>
        <taxon>Metazoa</taxon>
        <taxon>Ecdysozoa</taxon>
        <taxon>Arthropoda</taxon>
        <taxon>Hexapoda</taxon>
        <taxon>Insecta</taxon>
        <taxon>Pterygota</taxon>
        <taxon>Neoptera</taxon>
        <taxon>Endopterygota</taxon>
        <taxon>Hymenoptera</taxon>
        <taxon>Apocrita</taxon>
        <taxon>Aculeata</taxon>
        <taxon>Formicoidea</taxon>
        <taxon>Formicidae</taxon>
        <taxon>Ponerinae</taxon>
        <taxon>Ponerini</taxon>
        <taxon>Ectomomyrmex</taxon>
    </lineage>
</organism>
<comment type="function">
    <text evidence="1">Core subunit of the mitochondrial membrane respiratory chain NADH dehydrogenase (Complex I) that is believed to belong to the minimal assembly required for catalysis. Complex I functions in the transfer of electrons from NADH to the respiratory chain. The immediate electron acceptor for the enzyme is believed to be ubiquinone.</text>
</comment>
<accession>A0A4D6NYI0</accession>
<gene>
    <name evidence="20" type="primary">nad4</name>
</gene>
<sequence>MVKYLLMILMMLFMIKKNKIMMFYYNMCFLMSFFLLFNYSMENYLMKNISMFMSVDYYSYILIMLSLWIMGLMLMHLFSNEMKMKKIMFLIMLLILMMFFMMKNIMLFYFFFEMSLIPTFMLIIYWGYNLERLGAAYFMLMYTMLISLPFLIYMIEIYNKVGSMIFFFVKMKMIELSFWSFIIIMGMFLVKMPMYFMHIWLPKAHVEAPVYGSMILAAILLKLGSYGLLQFMMIFMKSVLKFNNIMISIGIVGSLIISLVCLVQIDMKSMVAYSSVVHMNMMMCGLMSLYKMGFISSYIIMISHGLCSSGLFYMVNLYYYRSTSRLLLFNKGLMNLMPSFVLWWFLLCSSNFSFPLSISFISELFLLGVVIKYNLILMIYLMLISFFTSAYCLYLFSYIQYGELSFLKKFNSGSMKEYMILIIHLFPLVLMLINLNLF</sequence>
<dbReference type="PANTHER" id="PTHR43507">
    <property type="entry name" value="NADH-UBIQUINONE OXIDOREDUCTASE CHAIN 4"/>
    <property type="match status" value="1"/>
</dbReference>
<evidence type="ECO:0000256" key="7">
    <source>
        <dbReference type="ARBA" id="ARBA00022660"/>
    </source>
</evidence>
<dbReference type="GO" id="GO:0008137">
    <property type="term" value="F:NADH dehydrogenase (ubiquinone) activity"/>
    <property type="evidence" value="ECO:0007669"/>
    <property type="project" value="UniProtKB-UniRule"/>
</dbReference>
<evidence type="ECO:0000259" key="18">
    <source>
        <dbReference type="Pfam" id="PF00361"/>
    </source>
</evidence>
<evidence type="ECO:0000256" key="16">
    <source>
        <dbReference type="ARBA" id="ARBA00049551"/>
    </source>
</evidence>
<keyword evidence="11 17" id="KW-1133">Transmembrane helix</keyword>
<evidence type="ECO:0000256" key="11">
    <source>
        <dbReference type="ARBA" id="ARBA00022989"/>
    </source>
</evidence>
<evidence type="ECO:0000256" key="2">
    <source>
        <dbReference type="ARBA" id="ARBA00004225"/>
    </source>
</evidence>
<keyword evidence="14 17" id="KW-0496">Mitochondrion</keyword>
<dbReference type="AlphaFoldDB" id="A0A4D6NYI0"/>
<evidence type="ECO:0000256" key="17">
    <source>
        <dbReference type="RuleBase" id="RU003297"/>
    </source>
</evidence>
<dbReference type="GO" id="GO:0048039">
    <property type="term" value="F:ubiquinone binding"/>
    <property type="evidence" value="ECO:0007669"/>
    <property type="project" value="TreeGrafter"/>
</dbReference>
<keyword evidence="15 17" id="KW-0472">Membrane</keyword>
<evidence type="ECO:0000313" key="20">
    <source>
        <dbReference type="EMBL" id="QCE31830.1"/>
    </source>
</evidence>
<dbReference type="EC" id="7.1.1.2" evidence="4 17"/>
<keyword evidence="10 17" id="KW-0249">Electron transport</keyword>
<dbReference type="Pfam" id="PF00361">
    <property type="entry name" value="Proton_antipo_M"/>
    <property type="match status" value="1"/>
</dbReference>
<name>A0A4D6NYI0_9HYME</name>
<dbReference type="GO" id="GO:0031966">
    <property type="term" value="C:mitochondrial membrane"/>
    <property type="evidence" value="ECO:0007669"/>
    <property type="project" value="UniProtKB-SubCell"/>
</dbReference>
<protein>
    <recommendedName>
        <fullName evidence="5 17">NADH-ubiquinone oxidoreductase chain 4</fullName>
        <ecNumber evidence="4 17">7.1.1.2</ecNumber>
    </recommendedName>
</protein>
<feature type="transmembrane region" description="Helical" evidence="17">
    <location>
        <begin position="418"/>
        <end position="437"/>
    </location>
</feature>
<comment type="similarity">
    <text evidence="3 17">Belongs to the complex I subunit 4 family.</text>
</comment>
<keyword evidence="12 17" id="KW-0520">NAD</keyword>
<dbReference type="PRINTS" id="PR01437">
    <property type="entry name" value="NUOXDRDTASE4"/>
</dbReference>
<evidence type="ECO:0000259" key="19">
    <source>
        <dbReference type="Pfam" id="PF01059"/>
    </source>
</evidence>
<keyword evidence="6 17" id="KW-0813">Transport</keyword>
<reference evidence="20" key="1">
    <citation type="submission" date="2019-01" db="EMBL/GenBank/DDBJ databases">
        <title>The complete mitochondrial genome of Ectomomyrmex javanus Mayr, 1867.</title>
        <authorList>
            <person name="Park J."/>
            <person name="Kwon W."/>
            <person name="Park J."/>
        </authorList>
    </citation>
    <scope>NUCLEOTIDE SEQUENCE</scope>
</reference>
<evidence type="ECO:0000256" key="14">
    <source>
        <dbReference type="ARBA" id="ARBA00023128"/>
    </source>
</evidence>
<proteinExistence type="inferred from homology"/>
<feature type="transmembrane region" description="Helical" evidence="17">
    <location>
        <begin position="87"/>
        <end position="112"/>
    </location>
</feature>
<dbReference type="GO" id="GO:0042773">
    <property type="term" value="P:ATP synthesis coupled electron transport"/>
    <property type="evidence" value="ECO:0007669"/>
    <property type="project" value="InterPro"/>
</dbReference>
<feature type="transmembrane region" description="Helical" evidence="17">
    <location>
        <begin position="208"/>
        <end position="233"/>
    </location>
</feature>
<dbReference type="InterPro" id="IPR001750">
    <property type="entry name" value="ND/Mrp_TM"/>
</dbReference>
<comment type="function">
    <text evidence="17">Core subunit of the mitochondrial membrane respiratory chain NADH dehydrogenase (Complex I) which catalyzes electron transfer from NADH through the respiratory chain, using ubiquinone as an electron acceptor. Essential for the catalytic activity and assembly of complex I.</text>
</comment>
<feature type="transmembrane region" description="Helical" evidence="17">
    <location>
        <begin position="373"/>
        <end position="398"/>
    </location>
</feature>
<feature type="transmembrane region" description="Helical" evidence="17">
    <location>
        <begin position="20"/>
        <end position="37"/>
    </location>
</feature>
<dbReference type="InterPro" id="IPR003918">
    <property type="entry name" value="NADH_UbQ_OxRdtase"/>
</dbReference>
<evidence type="ECO:0000256" key="4">
    <source>
        <dbReference type="ARBA" id="ARBA00012944"/>
    </source>
</evidence>
<keyword evidence="13 17" id="KW-0830">Ubiquinone</keyword>
<evidence type="ECO:0000256" key="1">
    <source>
        <dbReference type="ARBA" id="ARBA00003257"/>
    </source>
</evidence>
<dbReference type="EMBL" id="MK496222">
    <property type="protein sequence ID" value="QCE31830.1"/>
    <property type="molecule type" value="Genomic_DNA"/>
</dbReference>
<keyword evidence="9" id="KW-1278">Translocase</keyword>
<feature type="transmembrane region" description="Helical" evidence="17">
    <location>
        <begin position="57"/>
        <end position="75"/>
    </location>
</feature>
<evidence type="ECO:0000256" key="9">
    <source>
        <dbReference type="ARBA" id="ARBA00022967"/>
    </source>
</evidence>
<evidence type="ECO:0000256" key="5">
    <source>
        <dbReference type="ARBA" id="ARBA00021006"/>
    </source>
</evidence>
<dbReference type="GO" id="GO:0015990">
    <property type="term" value="P:electron transport coupled proton transport"/>
    <property type="evidence" value="ECO:0007669"/>
    <property type="project" value="TreeGrafter"/>
</dbReference>
<evidence type="ECO:0000256" key="10">
    <source>
        <dbReference type="ARBA" id="ARBA00022982"/>
    </source>
</evidence>
<feature type="domain" description="NADH:ubiquinone oxidoreductase chain 4 N-terminal" evidence="19">
    <location>
        <begin position="1"/>
        <end position="102"/>
    </location>
</feature>
<feature type="transmembrane region" description="Helical" evidence="17">
    <location>
        <begin position="176"/>
        <end position="196"/>
    </location>
</feature>
<evidence type="ECO:0000256" key="13">
    <source>
        <dbReference type="ARBA" id="ARBA00023075"/>
    </source>
</evidence>
<dbReference type="GO" id="GO:0003954">
    <property type="term" value="F:NADH dehydrogenase activity"/>
    <property type="evidence" value="ECO:0007669"/>
    <property type="project" value="TreeGrafter"/>
</dbReference>
<dbReference type="InterPro" id="IPR000260">
    <property type="entry name" value="NADH4_N"/>
</dbReference>